<keyword evidence="2" id="KW-1185">Reference proteome</keyword>
<evidence type="ECO:0000313" key="1">
    <source>
        <dbReference type="EMBL" id="MPD01097.1"/>
    </source>
</evidence>
<dbReference type="EMBL" id="VSRR010125741">
    <property type="protein sequence ID" value="MPD01097.1"/>
    <property type="molecule type" value="Genomic_DNA"/>
</dbReference>
<dbReference type="AlphaFoldDB" id="A0A5B7K3I4"/>
<dbReference type="Proteomes" id="UP000324222">
    <property type="component" value="Unassembled WGS sequence"/>
</dbReference>
<organism evidence="1 2">
    <name type="scientific">Portunus trituberculatus</name>
    <name type="common">Swimming crab</name>
    <name type="synonym">Neptunus trituberculatus</name>
    <dbReference type="NCBI Taxonomy" id="210409"/>
    <lineage>
        <taxon>Eukaryota</taxon>
        <taxon>Metazoa</taxon>
        <taxon>Ecdysozoa</taxon>
        <taxon>Arthropoda</taxon>
        <taxon>Crustacea</taxon>
        <taxon>Multicrustacea</taxon>
        <taxon>Malacostraca</taxon>
        <taxon>Eumalacostraca</taxon>
        <taxon>Eucarida</taxon>
        <taxon>Decapoda</taxon>
        <taxon>Pleocyemata</taxon>
        <taxon>Brachyura</taxon>
        <taxon>Eubrachyura</taxon>
        <taxon>Portunoidea</taxon>
        <taxon>Portunidae</taxon>
        <taxon>Portuninae</taxon>
        <taxon>Portunus</taxon>
    </lineage>
</organism>
<reference evidence="1 2" key="1">
    <citation type="submission" date="2019-05" db="EMBL/GenBank/DDBJ databases">
        <title>Another draft genome of Portunus trituberculatus and its Hox gene families provides insights of decapod evolution.</title>
        <authorList>
            <person name="Jeong J.-H."/>
            <person name="Song I."/>
            <person name="Kim S."/>
            <person name="Choi T."/>
            <person name="Kim D."/>
            <person name="Ryu S."/>
            <person name="Kim W."/>
        </authorList>
    </citation>
    <scope>NUCLEOTIDE SEQUENCE [LARGE SCALE GENOMIC DNA]</scope>
    <source>
        <tissue evidence="1">Muscle</tissue>
    </source>
</reference>
<comment type="caution">
    <text evidence="1">The sequence shown here is derived from an EMBL/GenBank/DDBJ whole genome shotgun (WGS) entry which is preliminary data.</text>
</comment>
<sequence length="70" mass="8185">MRENLNYSIRLRNSLGHVAPLGLTGERYISHQTTRFGNDSHPGRLYRLEVRIRDALTSYLSENDNKQRIN</sequence>
<accession>A0A5B7K3I4</accession>
<evidence type="ECO:0000313" key="2">
    <source>
        <dbReference type="Proteomes" id="UP000324222"/>
    </source>
</evidence>
<name>A0A5B7K3I4_PORTR</name>
<gene>
    <name evidence="1" type="ORF">E2C01_096609</name>
</gene>
<proteinExistence type="predicted"/>
<protein>
    <submittedName>
        <fullName evidence="1">Uncharacterized protein</fullName>
    </submittedName>
</protein>